<evidence type="ECO:0000256" key="11">
    <source>
        <dbReference type="ARBA" id="ARBA00044252"/>
    </source>
</evidence>
<keyword evidence="19" id="KW-0224">Dipeptidase</keyword>
<comment type="cofactor">
    <cofactor evidence="2">
        <name>Zn(2+)</name>
        <dbReference type="ChEBI" id="CHEBI:29105"/>
    </cofactor>
</comment>
<evidence type="ECO:0000256" key="15">
    <source>
        <dbReference type="ARBA" id="ARBA00076004"/>
    </source>
</evidence>
<dbReference type="EMBL" id="JACONZ010000001">
    <property type="protein sequence ID" value="MBC5580183.1"/>
    <property type="molecule type" value="Genomic_DNA"/>
</dbReference>
<evidence type="ECO:0000256" key="3">
    <source>
        <dbReference type="ARBA" id="ARBA00022670"/>
    </source>
</evidence>
<accession>A0A923I8G4</accession>
<dbReference type="Gene3D" id="3.40.630.10">
    <property type="entry name" value="Zn peptidases"/>
    <property type="match status" value="2"/>
</dbReference>
<comment type="similarity">
    <text evidence="12">Belongs to the peptidase M20C family.</text>
</comment>
<evidence type="ECO:0000256" key="8">
    <source>
        <dbReference type="ARBA" id="ARBA00023285"/>
    </source>
</evidence>
<evidence type="ECO:0000256" key="5">
    <source>
        <dbReference type="ARBA" id="ARBA00022801"/>
    </source>
</evidence>
<evidence type="ECO:0000256" key="10">
    <source>
        <dbReference type="ARBA" id="ARBA00038976"/>
    </source>
</evidence>
<sequence>MDYVTKGLEPADALRYFEELSSIPRGSRKEAAVAQYIYDFARELGLEAYKDEANNVVVKKPASPGCEDKPPLMLQGHTDMVCVKLPGCSHDFEKDPLKLEIRDGQLTAVGTTLGADDGTACAHMMALMARDDYVRPPLEFVFTSMEEIGLLGAKALDPALITARRMVNMDSGASEDYQTVVSCAGGIVYDFKKRPRWEAASGEAVQLRISGLLGGHSAITIGEGRGNGLKLMARLLHAVAAAMELRIVRFEGGTKMNAIVSDATALITVPAGRGAQALEIAEKLAASIREELKISDPGFAFSGSAAELPAQALTGEDSRALVDFLFLLPDGMRFMSREIEGLVQCSSNIGILTMGQDEIYLCDCIRTAEDSLGDQLGGEFETLAGLFGFEAVRTGGFCGWKYDPASPLRACGMALYKKMFGREMEIQATHGGLECGEFKGKFPEMDIMTVAPTCSGAHTPEERMDLASFKRVLDYLLALFEELCRS</sequence>
<name>A0A923I8G4_9FIRM</name>
<evidence type="ECO:0000256" key="14">
    <source>
        <dbReference type="ARBA" id="ARBA00075285"/>
    </source>
</evidence>
<evidence type="ECO:0000256" key="17">
    <source>
        <dbReference type="ARBA" id="ARBA00078074"/>
    </source>
</evidence>
<protein>
    <recommendedName>
        <fullName evidence="13">Cytosol non-specific dipeptidase</fullName>
        <ecNumber evidence="10">3.4.13.18</ecNumber>
    </recommendedName>
    <alternativeName>
        <fullName evidence="16">Aminoacyl-histidine dipeptidase</fullName>
    </alternativeName>
    <alternativeName>
        <fullName evidence="15">Beta-alanyl-histidine dipeptidase</fullName>
    </alternativeName>
    <alternativeName>
        <fullName evidence="14">Carnosinase</fullName>
    </alternativeName>
    <alternativeName>
        <fullName evidence="11">Peptidase D</fullName>
    </alternativeName>
    <alternativeName>
        <fullName evidence="17">Xaa-His dipeptidase</fullName>
    </alternativeName>
</protein>
<evidence type="ECO:0000256" key="9">
    <source>
        <dbReference type="ARBA" id="ARBA00036421"/>
    </source>
</evidence>
<dbReference type="SUPFAM" id="SSF53187">
    <property type="entry name" value="Zn-dependent exopeptidases"/>
    <property type="match status" value="1"/>
</dbReference>
<comment type="catalytic activity">
    <reaction evidence="9">
        <text>Hydrolysis of dipeptides, preferentially hydrophobic dipeptides including prolyl amino acids.</text>
        <dbReference type="EC" id="3.4.13.18"/>
    </reaction>
</comment>
<evidence type="ECO:0000256" key="4">
    <source>
        <dbReference type="ARBA" id="ARBA00022723"/>
    </source>
</evidence>
<dbReference type="GO" id="GO:0005829">
    <property type="term" value="C:cytosol"/>
    <property type="evidence" value="ECO:0007669"/>
    <property type="project" value="TreeGrafter"/>
</dbReference>
<evidence type="ECO:0000313" key="20">
    <source>
        <dbReference type="Proteomes" id="UP000659630"/>
    </source>
</evidence>
<dbReference type="PIRSF" id="PIRSF016599">
    <property type="entry name" value="Xaa-His_dipept"/>
    <property type="match status" value="1"/>
</dbReference>
<keyword evidence="3" id="KW-0645">Protease</keyword>
<keyword evidence="4" id="KW-0479">Metal-binding</keyword>
<evidence type="ECO:0000256" key="12">
    <source>
        <dbReference type="ARBA" id="ARBA00061423"/>
    </source>
</evidence>
<dbReference type="Proteomes" id="UP000659630">
    <property type="component" value="Unassembled WGS sequence"/>
</dbReference>
<dbReference type="FunFam" id="3.40.630.10:FF:000018">
    <property type="entry name" value="Aminoacyl-histidine dipeptidase PepD"/>
    <property type="match status" value="1"/>
</dbReference>
<dbReference type="InterPro" id="IPR011650">
    <property type="entry name" value="Peptidase_M20_dimer"/>
</dbReference>
<keyword evidence="5 19" id="KW-0378">Hydrolase</keyword>
<proteinExistence type="inferred from homology"/>
<dbReference type="EC" id="3.4.13.18" evidence="10"/>
<comment type="cofactor">
    <cofactor evidence="1">
        <name>Co(2+)</name>
        <dbReference type="ChEBI" id="CHEBI:48828"/>
    </cofactor>
</comment>
<evidence type="ECO:0000256" key="2">
    <source>
        <dbReference type="ARBA" id="ARBA00001947"/>
    </source>
</evidence>
<dbReference type="InterPro" id="IPR002933">
    <property type="entry name" value="Peptidase_M20"/>
</dbReference>
<dbReference type="RefSeq" id="WP_186886551.1">
    <property type="nucleotide sequence ID" value="NZ_JACONZ010000001.1"/>
</dbReference>
<dbReference type="GO" id="GO:0070573">
    <property type="term" value="F:metallodipeptidase activity"/>
    <property type="evidence" value="ECO:0007669"/>
    <property type="project" value="TreeGrafter"/>
</dbReference>
<comment type="caution">
    <text evidence="19">The sequence shown here is derived from an EMBL/GenBank/DDBJ whole genome shotgun (WGS) entry which is preliminary data.</text>
</comment>
<keyword evidence="8" id="KW-0170">Cobalt</keyword>
<dbReference type="Pfam" id="PF01546">
    <property type="entry name" value="Peptidase_M20"/>
    <property type="match status" value="1"/>
</dbReference>
<evidence type="ECO:0000256" key="13">
    <source>
        <dbReference type="ARBA" id="ARBA00071271"/>
    </source>
</evidence>
<gene>
    <name evidence="19" type="primary">pepD</name>
    <name evidence="19" type="ORF">H8S23_01545</name>
</gene>
<dbReference type="PRINTS" id="PR00934">
    <property type="entry name" value="XHISDIPTASE"/>
</dbReference>
<evidence type="ECO:0000256" key="16">
    <source>
        <dbReference type="ARBA" id="ARBA00077688"/>
    </source>
</evidence>
<dbReference type="Pfam" id="PF07687">
    <property type="entry name" value="M20_dimer"/>
    <property type="match status" value="1"/>
</dbReference>
<dbReference type="PANTHER" id="PTHR43501:SF1">
    <property type="entry name" value="CYTOSOL NON-SPECIFIC DIPEPTIDASE"/>
    <property type="match status" value="1"/>
</dbReference>
<dbReference type="FunFam" id="3.40.630.10:FF:000015">
    <property type="entry name" value="Aminoacyl-histidine dipeptidase PepD"/>
    <property type="match status" value="1"/>
</dbReference>
<dbReference type="PANTHER" id="PTHR43501">
    <property type="entry name" value="CYTOSOL NON-SPECIFIC DIPEPTIDASE"/>
    <property type="match status" value="1"/>
</dbReference>
<keyword evidence="20" id="KW-1185">Reference proteome</keyword>
<feature type="domain" description="Peptidase M20 dimerisation" evidence="18">
    <location>
        <begin position="210"/>
        <end position="293"/>
    </location>
</feature>
<evidence type="ECO:0000259" key="18">
    <source>
        <dbReference type="Pfam" id="PF07687"/>
    </source>
</evidence>
<evidence type="ECO:0000313" key="19">
    <source>
        <dbReference type="EMBL" id="MBC5580183.1"/>
    </source>
</evidence>
<keyword evidence="7" id="KW-0482">Metalloprotease</keyword>
<keyword evidence="6" id="KW-0862">Zinc</keyword>
<dbReference type="GO" id="GO:0046872">
    <property type="term" value="F:metal ion binding"/>
    <property type="evidence" value="ECO:0007669"/>
    <property type="project" value="UniProtKB-KW"/>
</dbReference>
<dbReference type="GO" id="GO:0006508">
    <property type="term" value="P:proteolysis"/>
    <property type="evidence" value="ECO:0007669"/>
    <property type="project" value="UniProtKB-KW"/>
</dbReference>
<dbReference type="NCBIfam" id="TIGR01893">
    <property type="entry name" value="aa-his-dipept"/>
    <property type="match status" value="1"/>
</dbReference>
<evidence type="ECO:0000256" key="6">
    <source>
        <dbReference type="ARBA" id="ARBA00022833"/>
    </source>
</evidence>
<evidence type="ECO:0000256" key="7">
    <source>
        <dbReference type="ARBA" id="ARBA00023049"/>
    </source>
</evidence>
<dbReference type="InterPro" id="IPR001160">
    <property type="entry name" value="Peptidase_M20C"/>
</dbReference>
<reference evidence="19" key="1">
    <citation type="submission" date="2020-08" db="EMBL/GenBank/DDBJ databases">
        <title>Genome public.</title>
        <authorList>
            <person name="Liu C."/>
            <person name="Sun Q."/>
        </authorList>
    </citation>
    <scope>NUCLEOTIDE SEQUENCE</scope>
    <source>
        <strain evidence="19">BX8</strain>
    </source>
</reference>
<organism evidence="19 20">
    <name type="scientific">Anaerofilum hominis</name>
    <dbReference type="NCBI Taxonomy" id="2763016"/>
    <lineage>
        <taxon>Bacteria</taxon>
        <taxon>Bacillati</taxon>
        <taxon>Bacillota</taxon>
        <taxon>Clostridia</taxon>
        <taxon>Eubacteriales</taxon>
        <taxon>Oscillospiraceae</taxon>
        <taxon>Anaerofilum</taxon>
    </lineage>
</organism>
<evidence type="ECO:0000256" key="1">
    <source>
        <dbReference type="ARBA" id="ARBA00001941"/>
    </source>
</evidence>
<dbReference type="AlphaFoldDB" id="A0A923I8G4"/>